<dbReference type="InterPro" id="IPR018062">
    <property type="entry name" value="HTH_AraC-typ_CS"/>
</dbReference>
<dbReference type="SUPFAM" id="SSF55136">
    <property type="entry name" value="Probable bacterial effector-binding domain"/>
    <property type="match status" value="1"/>
</dbReference>
<evidence type="ECO:0000259" key="4">
    <source>
        <dbReference type="PROSITE" id="PS01124"/>
    </source>
</evidence>
<dbReference type="InterPro" id="IPR018060">
    <property type="entry name" value="HTH_AraC"/>
</dbReference>
<gene>
    <name evidence="5" type="ORF">FHS48_001821</name>
</gene>
<evidence type="ECO:0000313" key="6">
    <source>
        <dbReference type="Proteomes" id="UP000544872"/>
    </source>
</evidence>
<reference evidence="5 6" key="1">
    <citation type="submission" date="2020-08" db="EMBL/GenBank/DDBJ databases">
        <title>Genomic Encyclopedia of Type Strains, Phase IV (KMG-IV): sequencing the most valuable type-strain genomes for metagenomic binning, comparative biology and taxonomic classification.</title>
        <authorList>
            <person name="Goeker M."/>
        </authorList>
    </citation>
    <scope>NUCLEOTIDE SEQUENCE [LARGE SCALE GENOMIC DNA]</scope>
    <source>
        <strain evidence="5 6">DSM 11590</strain>
    </source>
</reference>
<evidence type="ECO:0000256" key="2">
    <source>
        <dbReference type="ARBA" id="ARBA00023125"/>
    </source>
</evidence>
<evidence type="ECO:0000313" key="5">
    <source>
        <dbReference type="EMBL" id="MBB6210406.1"/>
    </source>
</evidence>
<dbReference type="InterPro" id="IPR020449">
    <property type="entry name" value="Tscrpt_reg_AraC-type_HTH"/>
</dbReference>
<dbReference type="SMART" id="SM00871">
    <property type="entry name" value="AraC_E_bind"/>
    <property type="match status" value="1"/>
</dbReference>
<dbReference type="PANTHER" id="PTHR40055:SF1">
    <property type="entry name" value="TRANSCRIPTIONAL REGULATOR YGIV-RELATED"/>
    <property type="match status" value="1"/>
</dbReference>
<dbReference type="Pfam" id="PF12833">
    <property type="entry name" value="HTH_18"/>
    <property type="match status" value="1"/>
</dbReference>
<dbReference type="Gene3D" id="1.10.10.60">
    <property type="entry name" value="Homeodomain-like"/>
    <property type="match status" value="2"/>
</dbReference>
<sequence>MTQTPPHTLTRLRRMLDRLEQTPDDPPDLTALSAVAALSPYHVHRLFRACCGVTPHRYGQLLRLKQAAWRLAFRPNSTVTAIALDAGYDTPDAFARAFRQRFGLAPSRFRAVPDWTAAARTLTPLTLARHRLGRIPMPTLSDVTVVTTAPVPVAVLEHHGDPATLGDTIRRFIDWRRAVRLPPAVSATYTVFPCDPAATPPQDFRLDLCCATPGPVAANPQGVRAGRIPGGRRARLRVIGGDDALEAAALFLYRDWLPASGETPGDAPLYCQRLRFFPDVPEAEAELDLYLPLR</sequence>
<dbReference type="InterPro" id="IPR011256">
    <property type="entry name" value="Reg_factor_effector_dom_sf"/>
</dbReference>
<dbReference type="SUPFAM" id="SSF46689">
    <property type="entry name" value="Homeodomain-like"/>
    <property type="match status" value="2"/>
</dbReference>
<dbReference type="GO" id="GO:0003700">
    <property type="term" value="F:DNA-binding transcription factor activity"/>
    <property type="evidence" value="ECO:0007669"/>
    <property type="project" value="InterPro"/>
</dbReference>
<dbReference type="PRINTS" id="PR00032">
    <property type="entry name" value="HTHARAC"/>
</dbReference>
<keyword evidence="6" id="KW-1185">Reference proteome</keyword>
<dbReference type="InterPro" id="IPR050908">
    <property type="entry name" value="SmbC-like"/>
</dbReference>
<dbReference type="SMART" id="SM00342">
    <property type="entry name" value="HTH_ARAC"/>
    <property type="match status" value="1"/>
</dbReference>
<name>A0A7X0DLX3_NOVIT</name>
<dbReference type="PANTHER" id="PTHR40055">
    <property type="entry name" value="TRANSCRIPTIONAL REGULATOR YGIV-RELATED"/>
    <property type="match status" value="1"/>
</dbReference>
<dbReference type="PROSITE" id="PS01124">
    <property type="entry name" value="HTH_ARAC_FAMILY_2"/>
    <property type="match status" value="1"/>
</dbReference>
<dbReference type="InterPro" id="IPR009057">
    <property type="entry name" value="Homeodomain-like_sf"/>
</dbReference>
<comment type="caution">
    <text evidence="5">The sequence shown here is derived from an EMBL/GenBank/DDBJ whole genome shotgun (WGS) entry which is preliminary data.</text>
</comment>
<dbReference type="AlphaFoldDB" id="A0A7X0DLX3"/>
<keyword evidence="3" id="KW-0804">Transcription</keyword>
<keyword evidence="1" id="KW-0805">Transcription regulation</keyword>
<protein>
    <submittedName>
        <fullName evidence="5">AraC family transcriptional regulator</fullName>
    </submittedName>
</protein>
<feature type="domain" description="HTH araC/xylS-type" evidence="4">
    <location>
        <begin position="13"/>
        <end position="112"/>
    </location>
</feature>
<dbReference type="Gene3D" id="3.20.80.10">
    <property type="entry name" value="Regulatory factor, effector binding domain"/>
    <property type="match status" value="1"/>
</dbReference>
<dbReference type="PROSITE" id="PS00041">
    <property type="entry name" value="HTH_ARAC_FAMILY_1"/>
    <property type="match status" value="1"/>
</dbReference>
<accession>A0A7X0DLX3</accession>
<proteinExistence type="predicted"/>
<dbReference type="InterPro" id="IPR010499">
    <property type="entry name" value="AraC_E-bd"/>
</dbReference>
<organism evidence="5 6">
    <name type="scientific">Novispirillum itersonii</name>
    <name type="common">Aquaspirillum itersonii</name>
    <dbReference type="NCBI Taxonomy" id="189"/>
    <lineage>
        <taxon>Bacteria</taxon>
        <taxon>Pseudomonadati</taxon>
        <taxon>Pseudomonadota</taxon>
        <taxon>Alphaproteobacteria</taxon>
        <taxon>Rhodospirillales</taxon>
        <taxon>Novispirillaceae</taxon>
        <taxon>Novispirillum</taxon>
    </lineage>
</organism>
<dbReference type="Pfam" id="PF06445">
    <property type="entry name" value="GyrI-like"/>
    <property type="match status" value="1"/>
</dbReference>
<dbReference type="GO" id="GO:0043565">
    <property type="term" value="F:sequence-specific DNA binding"/>
    <property type="evidence" value="ECO:0007669"/>
    <property type="project" value="InterPro"/>
</dbReference>
<evidence type="ECO:0000256" key="3">
    <source>
        <dbReference type="ARBA" id="ARBA00023163"/>
    </source>
</evidence>
<dbReference type="EMBL" id="JACIIX010000005">
    <property type="protein sequence ID" value="MBB6210406.1"/>
    <property type="molecule type" value="Genomic_DNA"/>
</dbReference>
<dbReference type="RefSeq" id="WP_184263233.1">
    <property type="nucleotide sequence ID" value="NZ_JACIIX010000005.1"/>
</dbReference>
<dbReference type="Proteomes" id="UP000544872">
    <property type="component" value="Unassembled WGS sequence"/>
</dbReference>
<evidence type="ECO:0000256" key="1">
    <source>
        <dbReference type="ARBA" id="ARBA00023015"/>
    </source>
</evidence>
<keyword evidence="2" id="KW-0238">DNA-binding</keyword>
<dbReference type="InterPro" id="IPR029442">
    <property type="entry name" value="GyrI-like"/>
</dbReference>